<protein>
    <submittedName>
        <fullName evidence="2">Uncharacterized protein</fullName>
    </submittedName>
</protein>
<name>A0A9D4Z9T3_ADICA</name>
<dbReference type="AlphaFoldDB" id="A0A9D4Z9T3"/>
<organism evidence="2 3">
    <name type="scientific">Adiantum capillus-veneris</name>
    <name type="common">Maidenhair fern</name>
    <dbReference type="NCBI Taxonomy" id="13818"/>
    <lineage>
        <taxon>Eukaryota</taxon>
        <taxon>Viridiplantae</taxon>
        <taxon>Streptophyta</taxon>
        <taxon>Embryophyta</taxon>
        <taxon>Tracheophyta</taxon>
        <taxon>Polypodiopsida</taxon>
        <taxon>Polypodiidae</taxon>
        <taxon>Polypodiales</taxon>
        <taxon>Pteridineae</taxon>
        <taxon>Pteridaceae</taxon>
        <taxon>Vittarioideae</taxon>
        <taxon>Adiantum</taxon>
    </lineage>
</organism>
<comment type="caution">
    <text evidence="2">The sequence shown here is derived from an EMBL/GenBank/DDBJ whole genome shotgun (WGS) entry which is preliminary data.</text>
</comment>
<evidence type="ECO:0000313" key="3">
    <source>
        <dbReference type="Proteomes" id="UP000886520"/>
    </source>
</evidence>
<feature type="chain" id="PRO_5038825516" evidence="1">
    <location>
        <begin position="26"/>
        <end position="104"/>
    </location>
</feature>
<sequence>MRSIILKPDILLILLLAAWLVVSTAARKELPAAGIKSEGIHRLNKMEGPSIKQLPKQKQLTHMKKRGAHPIILIRRQQALRWLMVDHVDYASATTHPPTKPPRN</sequence>
<evidence type="ECO:0000313" key="2">
    <source>
        <dbReference type="EMBL" id="KAI5066010.1"/>
    </source>
</evidence>
<keyword evidence="1" id="KW-0732">Signal</keyword>
<reference evidence="2" key="1">
    <citation type="submission" date="2021-01" db="EMBL/GenBank/DDBJ databases">
        <title>Adiantum capillus-veneris genome.</title>
        <authorList>
            <person name="Fang Y."/>
            <person name="Liao Q."/>
        </authorList>
    </citation>
    <scope>NUCLEOTIDE SEQUENCE</scope>
    <source>
        <strain evidence="2">H3</strain>
        <tissue evidence="2">Leaf</tissue>
    </source>
</reference>
<feature type="signal peptide" evidence="1">
    <location>
        <begin position="1"/>
        <end position="25"/>
    </location>
</feature>
<accession>A0A9D4Z9T3</accession>
<evidence type="ECO:0000256" key="1">
    <source>
        <dbReference type="SAM" id="SignalP"/>
    </source>
</evidence>
<dbReference type="Proteomes" id="UP000886520">
    <property type="component" value="Chromosome 18"/>
</dbReference>
<dbReference type="EMBL" id="JABFUD020000018">
    <property type="protein sequence ID" value="KAI5066010.1"/>
    <property type="molecule type" value="Genomic_DNA"/>
</dbReference>
<keyword evidence="3" id="KW-1185">Reference proteome</keyword>
<gene>
    <name evidence="2" type="ORF">GOP47_0018634</name>
</gene>
<proteinExistence type="predicted"/>